<dbReference type="OrthoDB" id="107456at2759"/>
<comment type="caution">
    <text evidence="1">The sequence shown here is derived from an EMBL/GenBank/DDBJ whole genome shotgun (WGS) entry which is preliminary data.</text>
</comment>
<name>A0A9W6X960_9STRA</name>
<reference evidence="1" key="1">
    <citation type="submission" date="2023-04" db="EMBL/GenBank/DDBJ databases">
        <title>Phytophthora lilii NBRC 32176.</title>
        <authorList>
            <person name="Ichikawa N."/>
            <person name="Sato H."/>
            <person name="Tonouchi N."/>
        </authorList>
    </citation>
    <scope>NUCLEOTIDE SEQUENCE</scope>
    <source>
        <strain evidence="1">NBRC 32176</strain>
    </source>
</reference>
<gene>
    <name evidence="1" type="ORF">Plil01_001445800</name>
</gene>
<evidence type="ECO:0000313" key="2">
    <source>
        <dbReference type="Proteomes" id="UP001165083"/>
    </source>
</evidence>
<dbReference type="AlphaFoldDB" id="A0A9W6X960"/>
<proteinExistence type="predicted"/>
<dbReference type="Proteomes" id="UP001165083">
    <property type="component" value="Unassembled WGS sequence"/>
</dbReference>
<dbReference type="EMBL" id="BSXW01001127">
    <property type="protein sequence ID" value="GMF33938.1"/>
    <property type="molecule type" value="Genomic_DNA"/>
</dbReference>
<protein>
    <submittedName>
        <fullName evidence="1">Unnamed protein product</fullName>
    </submittedName>
</protein>
<sequence>MTKRSFEQVVTAREEACSRLQEDLIQQKTLLEIDIHAHAENELKTAVRDFVNKVELSSKQALFQQTLEDFTWSNILSQAQRDCTTQLRQHQQETEALVAVKQQLLTDQLQHVRSQLSAGEQQLQDQLCISTHLEAFRRLVTARSGVQDWLADRAVRRQLGARELADAECARSWKLASGSAPRAACSASSPLARPATLRRNNVGN</sequence>
<keyword evidence="2" id="KW-1185">Reference proteome</keyword>
<accession>A0A9W6X960</accession>
<evidence type="ECO:0000313" key="1">
    <source>
        <dbReference type="EMBL" id="GMF33938.1"/>
    </source>
</evidence>
<organism evidence="1 2">
    <name type="scientific">Phytophthora lilii</name>
    <dbReference type="NCBI Taxonomy" id="2077276"/>
    <lineage>
        <taxon>Eukaryota</taxon>
        <taxon>Sar</taxon>
        <taxon>Stramenopiles</taxon>
        <taxon>Oomycota</taxon>
        <taxon>Peronosporomycetes</taxon>
        <taxon>Peronosporales</taxon>
        <taxon>Peronosporaceae</taxon>
        <taxon>Phytophthora</taxon>
    </lineage>
</organism>